<dbReference type="EMBL" id="RZGK01000015">
    <property type="protein sequence ID" value="KAF9693536.1"/>
    <property type="molecule type" value="Genomic_DNA"/>
</dbReference>
<comment type="caution">
    <text evidence="2">The sequence shown here is derived from an EMBL/GenBank/DDBJ whole genome shotgun (WGS) entry which is preliminary data.</text>
</comment>
<proteinExistence type="predicted"/>
<dbReference type="GO" id="GO:0071014">
    <property type="term" value="C:post-mRNA release spliceosomal complex"/>
    <property type="evidence" value="ECO:0007669"/>
    <property type="project" value="TreeGrafter"/>
</dbReference>
<dbReference type="AlphaFoldDB" id="A0A8H7J0S2"/>
<evidence type="ECO:0008006" key="4">
    <source>
        <dbReference type="Google" id="ProtNLM"/>
    </source>
</evidence>
<dbReference type="PANTHER" id="PTHR31551">
    <property type="entry name" value="PRE-MRNA-SPLICING FACTOR CWF18"/>
    <property type="match status" value="1"/>
</dbReference>
<keyword evidence="3" id="KW-1185">Reference proteome</keyword>
<evidence type="ECO:0000313" key="3">
    <source>
        <dbReference type="Proteomes" id="UP000651452"/>
    </source>
</evidence>
<protein>
    <recommendedName>
        <fullName evidence="4">Pre-mRNA-splicing factor cwf18</fullName>
    </recommendedName>
</protein>
<dbReference type="PANTHER" id="PTHR31551:SF1">
    <property type="entry name" value="COILED-COIL DOMAIN-CONTAINING PROTEIN 12"/>
    <property type="match status" value="1"/>
</dbReference>
<accession>A0A8H7J0S2</accession>
<dbReference type="GO" id="GO:0005684">
    <property type="term" value="C:U2-type spliceosomal complex"/>
    <property type="evidence" value="ECO:0007669"/>
    <property type="project" value="TreeGrafter"/>
</dbReference>
<dbReference type="Pfam" id="PF08315">
    <property type="entry name" value="cwf18"/>
    <property type="match status" value="1"/>
</dbReference>
<evidence type="ECO:0000313" key="2">
    <source>
        <dbReference type="EMBL" id="KAF9693536.1"/>
    </source>
</evidence>
<feature type="compositionally biased region" description="Low complexity" evidence="1">
    <location>
        <begin position="38"/>
        <end position="51"/>
    </location>
</feature>
<feature type="region of interest" description="Disordered" evidence="1">
    <location>
        <begin position="1"/>
        <end position="77"/>
    </location>
</feature>
<feature type="compositionally biased region" description="Polar residues" evidence="1">
    <location>
        <begin position="1"/>
        <end position="11"/>
    </location>
</feature>
<dbReference type="InterPro" id="IPR013169">
    <property type="entry name" value="mRNA_splic_Cwf18-like"/>
</dbReference>
<reference evidence="2" key="1">
    <citation type="submission" date="2018-12" db="EMBL/GenBank/DDBJ databases">
        <authorList>
            <person name="Syme R.A."/>
            <person name="Farfan-Caceres L."/>
            <person name="Lichtenzveig J."/>
        </authorList>
    </citation>
    <scope>NUCLEOTIDE SEQUENCE</scope>
    <source>
        <strain evidence="2">Al4</strain>
    </source>
</reference>
<gene>
    <name evidence="2" type="ORF">EKO04_008120</name>
</gene>
<dbReference type="Proteomes" id="UP000651452">
    <property type="component" value="Unassembled WGS sequence"/>
</dbReference>
<dbReference type="OrthoDB" id="10261348at2759"/>
<organism evidence="2 3">
    <name type="scientific">Ascochyta lentis</name>
    <dbReference type="NCBI Taxonomy" id="205686"/>
    <lineage>
        <taxon>Eukaryota</taxon>
        <taxon>Fungi</taxon>
        <taxon>Dikarya</taxon>
        <taxon>Ascomycota</taxon>
        <taxon>Pezizomycotina</taxon>
        <taxon>Dothideomycetes</taxon>
        <taxon>Pleosporomycetidae</taxon>
        <taxon>Pleosporales</taxon>
        <taxon>Pleosporineae</taxon>
        <taxon>Didymellaceae</taxon>
        <taxon>Ascochyta</taxon>
    </lineage>
</organism>
<sequence>MSSHDQLSAASNDRKSRLAQLKSLKRKQAPEDTQSNDSTTTTASPPSVTTTYLSGRNFDPSTRNVRLGFNDPPTLTATSTLEHQAATLALQTKAAQAQDDAEAPLDLFRLQPKKANWDLKRDLQDKMREGGWRGGSRGRW</sequence>
<name>A0A8H7J0S2_9PLEO</name>
<evidence type="ECO:0000256" key="1">
    <source>
        <dbReference type="SAM" id="MobiDB-lite"/>
    </source>
</evidence>
<reference evidence="2" key="2">
    <citation type="submission" date="2020-09" db="EMBL/GenBank/DDBJ databases">
        <title>Reference genome assembly for Australian Ascochyta lentis isolate Al4.</title>
        <authorList>
            <person name="Lee R.C."/>
            <person name="Farfan-Caceres L.M."/>
            <person name="Debler J.W."/>
            <person name="Williams A.H."/>
            <person name="Henares B.M."/>
        </authorList>
    </citation>
    <scope>NUCLEOTIDE SEQUENCE</scope>
    <source>
        <strain evidence="2">Al4</strain>
    </source>
</reference>